<accession>A0ABT8EGK6</accession>
<protein>
    <recommendedName>
        <fullName evidence="3">Type II secretion system protein GspC N-terminal domain-containing protein</fullName>
    </recommendedName>
</protein>
<sequence>MSRIFSVTTGYVSFMADVVIKLFVLLLVIFLAYALAQVAVTPTIRYAPMAAESPVAQGQQAVAMASWFGQAGGPLPIQLLGVMSRVQAQQGAALLSIGGAAPKAYRSGDWITPELKLIHVGERFIDIEQQGTVQTVQLPTTGSRVLENAIRPIKP</sequence>
<proteinExistence type="predicted"/>
<dbReference type="RefSeq" id="WP_266122263.1">
    <property type="nucleotide sequence ID" value="NZ_JAJHNU010000001.1"/>
</dbReference>
<evidence type="ECO:0000313" key="2">
    <source>
        <dbReference type="Proteomes" id="UP001168613"/>
    </source>
</evidence>
<keyword evidence="2" id="KW-1185">Reference proteome</keyword>
<reference evidence="1" key="1">
    <citation type="submission" date="2021-11" db="EMBL/GenBank/DDBJ databases">
        <title>Draft genome sequence of Alcaligenes endophyticus type strain CCUG 75668T.</title>
        <authorList>
            <person name="Salva-Serra F."/>
            <person name="Duran R.E."/>
            <person name="Seeger M."/>
            <person name="Moore E.R.B."/>
            <person name="Jaen-Luchoro D."/>
        </authorList>
    </citation>
    <scope>NUCLEOTIDE SEQUENCE</scope>
    <source>
        <strain evidence="1">CCUG 75668</strain>
    </source>
</reference>
<evidence type="ECO:0000313" key="1">
    <source>
        <dbReference type="EMBL" id="MDN4120421.1"/>
    </source>
</evidence>
<organism evidence="1 2">
    <name type="scientific">Alcaligenes endophyticus</name>
    <dbReference type="NCBI Taxonomy" id="1929088"/>
    <lineage>
        <taxon>Bacteria</taxon>
        <taxon>Pseudomonadati</taxon>
        <taxon>Pseudomonadota</taxon>
        <taxon>Betaproteobacteria</taxon>
        <taxon>Burkholderiales</taxon>
        <taxon>Alcaligenaceae</taxon>
        <taxon>Alcaligenes</taxon>
    </lineage>
</organism>
<dbReference type="Proteomes" id="UP001168613">
    <property type="component" value="Unassembled WGS sequence"/>
</dbReference>
<comment type="caution">
    <text evidence="1">The sequence shown here is derived from an EMBL/GenBank/DDBJ whole genome shotgun (WGS) entry which is preliminary data.</text>
</comment>
<gene>
    <name evidence="1" type="ORF">LMS43_03855</name>
</gene>
<evidence type="ECO:0008006" key="3">
    <source>
        <dbReference type="Google" id="ProtNLM"/>
    </source>
</evidence>
<name>A0ABT8EGK6_9BURK</name>
<dbReference type="EMBL" id="JAJHNU010000001">
    <property type="protein sequence ID" value="MDN4120421.1"/>
    <property type="molecule type" value="Genomic_DNA"/>
</dbReference>